<dbReference type="EMBL" id="VCKY01000199">
    <property type="protein sequence ID" value="TMR10236.1"/>
    <property type="molecule type" value="Genomic_DNA"/>
</dbReference>
<dbReference type="OrthoDB" id="3521189at2"/>
<evidence type="ECO:0000313" key="3">
    <source>
        <dbReference type="Proteomes" id="UP000309128"/>
    </source>
</evidence>
<reference evidence="2 3" key="1">
    <citation type="submission" date="2019-05" db="EMBL/GenBank/DDBJ databases">
        <title>Draft genome sequence of Nonomuraea turkmeniaca DSM 43926.</title>
        <authorList>
            <person name="Saricaoglu S."/>
            <person name="Isik K."/>
        </authorList>
    </citation>
    <scope>NUCLEOTIDE SEQUENCE [LARGE SCALE GENOMIC DNA]</scope>
    <source>
        <strain evidence="2 3">DSM 43926</strain>
    </source>
</reference>
<comment type="caution">
    <text evidence="2">The sequence shown here is derived from an EMBL/GenBank/DDBJ whole genome shotgun (WGS) entry which is preliminary data.</text>
</comment>
<keyword evidence="3" id="KW-1185">Reference proteome</keyword>
<feature type="region of interest" description="Disordered" evidence="1">
    <location>
        <begin position="1"/>
        <end position="34"/>
    </location>
</feature>
<sequence length="158" mass="17622">MARRRTTDPRQVTFQPPGESSKHSLAQPRTRPTRTKAVKWTDLINTGTRLDEDTIDRMNDAIGRTGLGLQGVWEAAINWYCDQLGIPTKMPPDSDKNIPRPTAPAADPDSLTLITARITPNTRYRLVAGCHQEEQGGQEFIPTALNAWFDHLDETGQS</sequence>
<accession>A0A5S4F2W7</accession>
<dbReference type="RefSeq" id="WP_138671905.1">
    <property type="nucleotide sequence ID" value="NZ_VCKY01000199.1"/>
</dbReference>
<organism evidence="2 3">
    <name type="scientific">Nonomuraea turkmeniaca</name>
    <dbReference type="NCBI Taxonomy" id="103838"/>
    <lineage>
        <taxon>Bacteria</taxon>
        <taxon>Bacillati</taxon>
        <taxon>Actinomycetota</taxon>
        <taxon>Actinomycetes</taxon>
        <taxon>Streptosporangiales</taxon>
        <taxon>Streptosporangiaceae</taxon>
        <taxon>Nonomuraea</taxon>
    </lineage>
</organism>
<evidence type="ECO:0000256" key="1">
    <source>
        <dbReference type="SAM" id="MobiDB-lite"/>
    </source>
</evidence>
<protein>
    <submittedName>
        <fullName evidence="2">Uncharacterized protein</fullName>
    </submittedName>
</protein>
<evidence type="ECO:0000313" key="2">
    <source>
        <dbReference type="EMBL" id="TMR10236.1"/>
    </source>
</evidence>
<dbReference type="Proteomes" id="UP000309128">
    <property type="component" value="Unassembled WGS sequence"/>
</dbReference>
<proteinExistence type="predicted"/>
<gene>
    <name evidence="2" type="ORF">ETD86_40390</name>
</gene>
<name>A0A5S4F2W7_9ACTN</name>
<dbReference type="AlphaFoldDB" id="A0A5S4F2W7"/>